<dbReference type="AlphaFoldDB" id="A0A2M4B473"/>
<name>A0A2M4B473_9DIPT</name>
<organism evidence="1">
    <name type="scientific">Anopheles triannulatus</name>
    <dbReference type="NCBI Taxonomy" id="58253"/>
    <lineage>
        <taxon>Eukaryota</taxon>
        <taxon>Metazoa</taxon>
        <taxon>Ecdysozoa</taxon>
        <taxon>Arthropoda</taxon>
        <taxon>Hexapoda</taxon>
        <taxon>Insecta</taxon>
        <taxon>Pterygota</taxon>
        <taxon>Neoptera</taxon>
        <taxon>Endopterygota</taxon>
        <taxon>Diptera</taxon>
        <taxon>Nematocera</taxon>
        <taxon>Culicoidea</taxon>
        <taxon>Culicidae</taxon>
        <taxon>Anophelinae</taxon>
        <taxon>Anopheles</taxon>
    </lineage>
</organism>
<evidence type="ECO:0000313" key="1">
    <source>
        <dbReference type="EMBL" id="MBW47618.1"/>
    </source>
</evidence>
<reference evidence="1" key="1">
    <citation type="submission" date="2018-01" db="EMBL/GenBank/DDBJ databases">
        <title>An insight into the sialome of Amazonian anophelines.</title>
        <authorList>
            <person name="Ribeiro J.M."/>
            <person name="Scarpassa V."/>
            <person name="Calvo E."/>
        </authorList>
    </citation>
    <scope>NUCLEOTIDE SEQUENCE</scope>
    <source>
        <tissue evidence="1">Salivary glands</tissue>
    </source>
</reference>
<sequence length="67" mass="6979">MPSSSPTVSAISSVWTCTTLAGICRAVRSAPRALASIGSARPGRSKRACTSPLSRAATLLSRFSTRR</sequence>
<accession>A0A2M4B473</accession>
<dbReference type="EMBL" id="GGFK01014297">
    <property type="protein sequence ID" value="MBW47618.1"/>
    <property type="molecule type" value="Transcribed_RNA"/>
</dbReference>
<protein>
    <submittedName>
        <fullName evidence="1">Putative secreted protein</fullName>
    </submittedName>
</protein>
<proteinExistence type="predicted"/>